<sequence length="224" mass="24756">MQNRCITIMKPSNRGFTLIEMLIALAISSVVVLGVYSMFNSVIASKEAAEKSGDKNVLLMSARRLFKPDLLQLYQESLSVNNAGENAVLKFTSLNSIKLNRAMPVDITYFVDDDGWLVRREQQTDLNYDWELKLLPDVKEFKIQSHNGYRFTDDPTSTDVIIKVSFKYKETPVEFVAGCGFTAKGLSEAAASGSSSVPETGSFKHPASSFHPGGQVTTPAQEDE</sequence>
<evidence type="ECO:0000256" key="1">
    <source>
        <dbReference type="SAM" id="MobiDB-lite"/>
    </source>
</evidence>
<feature type="compositionally biased region" description="Polar residues" evidence="1">
    <location>
        <begin position="215"/>
        <end position="224"/>
    </location>
</feature>
<accession>A0A4R1KE54</accession>
<organism evidence="3 4">
    <name type="scientific">Seleniivibrio woodruffii</name>
    <dbReference type="NCBI Taxonomy" id="1078050"/>
    <lineage>
        <taxon>Bacteria</taxon>
        <taxon>Pseudomonadati</taxon>
        <taxon>Deferribacterota</taxon>
        <taxon>Deferribacteres</taxon>
        <taxon>Deferribacterales</taxon>
        <taxon>Geovibrionaceae</taxon>
        <taxon>Seleniivibrio</taxon>
    </lineage>
</organism>
<keyword evidence="2" id="KW-0812">Transmembrane</keyword>
<dbReference type="NCBIfam" id="TIGR02532">
    <property type="entry name" value="IV_pilin_GFxxxE"/>
    <property type="match status" value="1"/>
</dbReference>
<dbReference type="Proteomes" id="UP000294614">
    <property type="component" value="Unassembled WGS sequence"/>
</dbReference>
<keyword evidence="2" id="KW-1133">Transmembrane helix</keyword>
<protein>
    <submittedName>
        <fullName evidence="3">Type II secretion system protein J</fullName>
    </submittedName>
</protein>
<dbReference type="EMBL" id="SMGG01000003">
    <property type="protein sequence ID" value="TCK62397.1"/>
    <property type="molecule type" value="Genomic_DNA"/>
</dbReference>
<proteinExistence type="predicted"/>
<dbReference type="PROSITE" id="PS00409">
    <property type="entry name" value="PROKAR_NTER_METHYL"/>
    <property type="match status" value="1"/>
</dbReference>
<dbReference type="OrthoDB" id="9794345at2"/>
<reference evidence="3 4" key="1">
    <citation type="submission" date="2019-03" db="EMBL/GenBank/DDBJ databases">
        <title>Genomic Encyclopedia of Type Strains, Phase IV (KMG-IV): sequencing the most valuable type-strain genomes for metagenomic binning, comparative biology and taxonomic classification.</title>
        <authorList>
            <person name="Goeker M."/>
        </authorList>
    </citation>
    <scope>NUCLEOTIDE SEQUENCE [LARGE SCALE GENOMIC DNA]</scope>
    <source>
        <strain evidence="3 4">DSM 24984</strain>
    </source>
</reference>
<keyword evidence="2" id="KW-0472">Membrane</keyword>
<dbReference type="InterPro" id="IPR012902">
    <property type="entry name" value="N_methyl_site"/>
</dbReference>
<dbReference type="InterPro" id="IPR045584">
    <property type="entry name" value="Pilin-like"/>
</dbReference>
<gene>
    <name evidence="3" type="ORF">C8D98_0923</name>
</gene>
<dbReference type="Pfam" id="PF07963">
    <property type="entry name" value="N_methyl"/>
    <property type="match status" value="1"/>
</dbReference>
<evidence type="ECO:0000313" key="4">
    <source>
        <dbReference type="Proteomes" id="UP000294614"/>
    </source>
</evidence>
<comment type="caution">
    <text evidence="3">The sequence shown here is derived from an EMBL/GenBank/DDBJ whole genome shotgun (WGS) entry which is preliminary data.</text>
</comment>
<dbReference type="SUPFAM" id="SSF54523">
    <property type="entry name" value="Pili subunits"/>
    <property type="match status" value="1"/>
</dbReference>
<dbReference type="AlphaFoldDB" id="A0A4R1KE54"/>
<feature type="transmembrane region" description="Helical" evidence="2">
    <location>
        <begin position="21"/>
        <end position="39"/>
    </location>
</feature>
<evidence type="ECO:0000256" key="2">
    <source>
        <dbReference type="SAM" id="Phobius"/>
    </source>
</evidence>
<evidence type="ECO:0000313" key="3">
    <source>
        <dbReference type="EMBL" id="TCK62397.1"/>
    </source>
</evidence>
<name>A0A4R1KE54_9BACT</name>
<feature type="region of interest" description="Disordered" evidence="1">
    <location>
        <begin position="190"/>
        <end position="224"/>
    </location>
</feature>
<keyword evidence="4" id="KW-1185">Reference proteome</keyword>